<dbReference type="RefSeq" id="WP_147032081.1">
    <property type="nucleotide sequence ID" value="NZ_CP042436.1"/>
</dbReference>
<dbReference type="NCBIfam" id="TIGR02436">
    <property type="entry name" value="four helix bundle protein"/>
    <property type="match status" value="1"/>
</dbReference>
<dbReference type="Pfam" id="PF05635">
    <property type="entry name" value="23S_rRNA_IVP"/>
    <property type="match status" value="1"/>
</dbReference>
<evidence type="ECO:0000313" key="1">
    <source>
        <dbReference type="EMBL" id="QEC63506.1"/>
    </source>
</evidence>
<dbReference type="InterPro" id="IPR036583">
    <property type="entry name" value="23S_rRNA_IVS_sf"/>
</dbReference>
<proteinExistence type="predicted"/>
<dbReference type="Gene3D" id="1.20.1440.60">
    <property type="entry name" value="23S rRNA-intervening sequence"/>
    <property type="match status" value="1"/>
</dbReference>
<dbReference type="InterPro" id="IPR012657">
    <property type="entry name" value="23S_rRNA-intervening_sequence"/>
</dbReference>
<gene>
    <name evidence="1" type="ORF">FRZ54_13265</name>
</gene>
<dbReference type="PIRSF" id="PIRSF035652">
    <property type="entry name" value="CHP02436"/>
    <property type="match status" value="1"/>
</dbReference>
<dbReference type="EMBL" id="CP042436">
    <property type="protein sequence ID" value="QEC63506.1"/>
    <property type="molecule type" value="Genomic_DNA"/>
</dbReference>
<organism evidence="1 2">
    <name type="scientific">Mucilaginibacter ginsenosidivorans</name>
    <dbReference type="NCBI Taxonomy" id="398053"/>
    <lineage>
        <taxon>Bacteria</taxon>
        <taxon>Pseudomonadati</taxon>
        <taxon>Bacteroidota</taxon>
        <taxon>Sphingobacteriia</taxon>
        <taxon>Sphingobacteriales</taxon>
        <taxon>Sphingobacteriaceae</taxon>
        <taxon>Mucilaginibacter</taxon>
    </lineage>
</organism>
<sequence length="116" mass="13171">MTKQELILRTKKYAIANARLVLSIPINIVNRNYADQLNRSSSSVGANYRAACRGKSKADFLNKLKIVEEELDETLYFMELLVELNPELKEKIDIIYKEGNELLSIIVAALNTLRGN</sequence>
<dbReference type="OrthoDB" id="285993at2"/>
<name>A0A5B8UYL8_9SPHI</name>
<dbReference type="KEGG" id="mgin:FRZ54_13265"/>
<dbReference type="AlphaFoldDB" id="A0A5B8UYL8"/>
<dbReference type="Proteomes" id="UP000321479">
    <property type="component" value="Chromosome"/>
</dbReference>
<dbReference type="SUPFAM" id="SSF158446">
    <property type="entry name" value="IVS-encoded protein-like"/>
    <property type="match status" value="1"/>
</dbReference>
<accession>A0A5B8UYL8</accession>
<reference evidence="1 2" key="1">
    <citation type="journal article" date="2017" name="Curr. Microbiol.">
        <title>Mucilaginibacter ginsenosidivorans sp. nov., Isolated from Soil of Ginseng Field.</title>
        <authorList>
            <person name="Kim M.M."/>
            <person name="Siddiqi M.Z."/>
            <person name="Im W.T."/>
        </authorList>
    </citation>
    <scope>NUCLEOTIDE SEQUENCE [LARGE SCALE GENOMIC DNA]</scope>
    <source>
        <strain evidence="1 2">Gsoil 3017</strain>
    </source>
</reference>
<evidence type="ECO:0000313" key="2">
    <source>
        <dbReference type="Proteomes" id="UP000321479"/>
    </source>
</evidence>
<keyword evidence="2" id="KW-1185">Reference proteome</keyword>
<protein>
    <submittedName>
        <fullName evidence="1">Four helix bundle protein</fullName>
    </submittedName>
</protein>